<accession>A0A074T9Q4</accession>
<evidence type="ECO:0008006" key="4">
    <source>
        <dbReference type="Google" id="ProtNLM"/>
    </source>
</evidence>
<name>A0A074T9Q4_9RHOB</name>
<feature type="signal peptide" evidence="1">
    <location>
        <begin position="1"/>
        <end position="19"/>
    </location>
</feature>
<dbReference type="eggNOG" id="COG4733">
    <property type="taxonomic scope" value="Bacteria"/>
</dbReference>
<keyword evidence="1" id="KW-0732">Signal</keyword>
<protein>
    <recommendedName>
        <fullName evidence="4">Tip attachment protein J domain-containing protein</fullName>
    </recommendedName>
</protein>
<dbReference type="AlphaFoldDB" id="A0A074T9Q4"/>
<dbReference type="RefSeq" id="WP_051693649.1">
    <property type="nucleotide sequence ID" value="NZ_FOVB01000008.1"/>
</dbReference>
<dbReference type="EMBL" id="JHEH01000033">
    <property type="protein sequence ID" value="KEP68419.1"/>
    <property type="molecule type" value="Genomic_DNA"/>
</dbReference>
<keyword evidence="3" id="KW-1185">Reference proteome</keyword>
<feature type="chain" id="PRO_5001699581" description="Tip attachment protein J domain-containing protein" evidence="1">
    <location>
        <begin position="20"/>
        <end position="1010"/>
    </location>
</feature>
<sequence>MKFLTILAAALLVAAPVHAGPVAAAVGAVVSVFSAGGALAAGTFLGTVARFAISAGASLLSQALNKPKTQADRGVTLDAQIGDAVPETFVVGVYATGGRRKYAGSWGGSNEFYVDVVELSSIPVTGLAGVWIDDERFDFSGNGSDQAGAPLAKYNGNGNRLWVKFYDGTQTAADPYLVDKFGADPDHPWPATSTFKGRAYAVITWRYDKETAPSFPQFSFEVQGIPCYDLRKDSTAGGSGAHRWNDPATWEFSENPAVIGYTVARGIYYGSTWVFGGQNLAAARLPASAWIAAANEHDAEVSLSGGGTEPAHRVGLEIDVSSDALDMLEAIGKSSNMQFSEVGGAIKPIVGVPGSPVLAITDESIVVSDPSTLQPFPGLDQTYNALRATYPEPAEKWSSKDAPEFRDADLIDADGRYLPASMTYSACPFATQVQRLMRAQLLSYRRFRRHQIQLPPEAASLEPFVDTIQWTSEINGYVNKSFIVEAVTLAEGGTVAVSLREVDPGDYDWSSAYQQPTGITPITTTTYVPPVIAGWSVDRATIKDNNGVDRIPAIKVTCAGGRYDVAFIRVQARLDGGAVIYDSGSVPYDPVVDPYSVVINGNFTPVTDYEVRGKFVSDNGQQWSAWLPVTTTDTRIGAADLADAILDAIDDAQQAADDASDRADSVLEYAQAQSTDVRAKFDVAAQHVLAEIVSRNAQSDDTQGDLAAYHQDAFVKFAEGQEALVGLRTELLARIGDNESSIDDVQTAYANADQALADDITALSATVGTISSTVDTQGTAIALINGYASATYTLRIAAGGASAGFEFVAADDPISGPASNVRINGQNIKLDGDVEVTGTFLTDTLIGTSAWIKSAMIGTAEIKSANIEDLSVDTIKLAHGSVTESVDYSVAVGGYGDPEQLVYSFNLNVEDDSIVIMSCKDARIDPRAGAPTGDNSPAYFRVQVRNRESFYVYCGTPNADGGVVWEYPGNQPAPPVMSSLDAGNNLIKVYQGSMDTNSNFLTFALTYFKR</sequence>
<dbReference type="OrthoDB" id="7822067at2"/>
<evidence type="ECO:0000313" key="3">
    <source>
        <dbReference type="Proteomes" id="UP000027725"/>
    </source>
</evidence>
<evidence type="ECO:0000256" key="1">
    <source>
        <dbReference type="SAM" id="SignalP"/>
    </source>
</evidence>
<organism evidence="2 3">
    <name type="scientific">Thioclava dalianensis</name>
    <dbReference type="NCBI Taxonomy" id="1185766"/>
    <lineage>
        <taxon>Bacteria</taxon>
        <taxon>Pseudomonadati</taxon>
        <taxon>Pseudomonadota</taxon>
        <taxon>Alphaproteobacteria</taxon>
        <taxon>Rhodobacterales</taxon>
        <taxon>Paracoccaceae</taxon>
        <taxon>Thioclava</taxon>
    </lineage>
</organism>
<gene>
    <name evidence="2" type="ORF">DL1_11990</name>
</gene>
<proteinExistence type="predicted"/>
<dbReference type="Proteomes" id="UP000027725">
    <property type="component" value="Unassembled WGS sequence"/>
</dbReference>
<reference evidence="2 3" key="1">
    <citation type="submission" date="2014-03" db="EMBL/GenBank/DDBJ databases">
        <title>The draft genome sequence of Thioclava dalianensis DLFJ1-1.</title>
        <authorList>
            <person name="Lai Q."/>
            <person name="Shao Z."/>
        </authorList>
    </citation>
    <scope>NUCLEOTIDE SEQUENCE [LARGE SCALE GENOMIC DNA]</scope>
    <source>
        <strain evidence="2 3">DLFJ1-1</strain>
    </source>
</reference>
<comment type="caution">
    <text evidence="2">The sequence shown here is derived from an EMBL/GenBank/DDBJ whole genome shotgun (WGS) entry which is preliminary data.</text>
</comment>
<evidence type="ECO:0000313" key="2">
    <source>
        <dbReference type="EMBL" id="KEP68419.1"/>
    </source>
</evidence>
<dbReference type="STRING" id="1185766.SAMN05216224_10861"/>